<dbReference type="InterPro" id="IPR010033">
    <property type="entry name" value="HAD_SF_ppase_IIIC"/>
</dbReference>
<dbReference type="RefSeq" id="WP_186744974.1">
    <property type="nucleotide sequence ID" value="NZ_CP060394.1"/>
</dbReference>
<dbReference type="InterPro" id="IPR010037">
    <property type="entry name" value="FkbH_domain"/>
</dbReference>
<dbReference type="KEGG" id="adin:H7849_05995"/>
<dbReference type="AlphaFoldDB" id="A0A7G8BLS8"/>
<dbReference type="InterPro" id="IPR036514">
    <property type="entry name" value="SGNH_hydro_sf"/>
</dbReference>
<dbReference type="Gene3D" id="3.40.50.1110">
    <property type="entry name" value="SGNH hydrolase"/>
    <property type="match status" value="1"/>
</dbReference>
<name>A0A7G8BLS8_9BACT</name>
<accession>A0A7G8BLS8</accession>
<reference evidence="1 2" key="1">
    <citation type="submission" date="2020-08" db="EMBL/GenBank/DDBJ databases">
        <title>Edaphobacter telluris sp. nov. and Acidobacterium dinghuensis sp. nov., two acidobacteria isolated from forest soil.</title>
        <authorList>
            <person name="Fu J."/>
            <person name="Qiu L."/>
        </authorList>
    </citation>
    <scope>NUCLEOTIDE SEQUENCE [LARGE SCALE GENOMIC DNA]</scope>
    <source>
        <strain evidence="1">4Y35</strain>
    </source>
</reference>
<dbReference type="EMBL" id="CP060394">
    <property type="protein sequence ID" value="QNI33498.1"/>
    <property type="molecule type" value="Genomic_DNA"/>
</dbReference>
<evidence type="ECO:0000313" key="2">
    <source>
        <dbReference type="Proteomes" id="UP000515312"/>
    </source>
</evidence>
<dbReference type="GO" id="GO:0016788">
    <property type="term" value="F:hydrolase activity, acting on ester bonds"/>
    <property type="evidence" value="ECO:0007669"/>
    <property type="project" value="UniProtKB-ARBA"/>
</dbReference>
<dbReference type="InterPro" id="IPR036412">
    <property type="entry name" value="HAD-like_sf"/>
</dbReference>
<keyword evidence="2" id="KW-1185">Reference proteome</keyword>
<dbReference type="InterPro" id="IPR023214">
    <property type="entry name" value="HAD_sf"/>
</dbReference>
<evidence type="ECO:0000313" key="1">
    <source>
        <dbReference type="EMBL" id="QNI33498.1"/>
    </source>
</evidence>
<dbReference type="Gene3D" id="3.40.50.1000">
    <property type="entry name" value="HAD superfamily/HAD-like"/>
    <property type="match status" value="1"/>
</dbReference>
<dbReference type="NCBIfam" id="TIGR01681">
    <property type="entry name" value="HAD-SF-IIIC"/>
    <property type="match status" value="1"/>
</dbReference>
<proteinExistence type="predicted"/>
<dbReference type="SUPFAM" id="SSF56784">
    <property type="entry name" value="HAD-like"/>
    <property type="match status" value="1"/>
</dbReference>
<dbReference type="NCBIfam" id="TIGR01686">
    <property type="entry name" value="FkbH"/>
    <property type="match status" value="1"/>
</dbReference>
<organism evidence="1 2">
    <name type="scientific">Alloacidobacterium dinghuense</name>
    <dbReference type="NCBI Taxonomy" id="2763107"/>
    <lineage>
        <taxon>Bacteria</taxon>
        <taxon>Pseudomonadati</taxon>
        <taxon>Acidobacteriota</taxon>
        <taxon>Terriglobia</taxon>
        <taxon>Terriglobales</taxon>
        <taxon>Acidobacteriaceae</taxon>
        <taxon>Alloacidobacterium</taxon>
    </lineage>
</organism>
<gene>
    <name evidence="1" type="ORF">H7849_05995</name>
</gene>
<dbReference type="Proteomes" id="UP000515312">
    <property type="component" value="Chromosome"/>
</dbReference>
<protein>
    <submittedName>
        <fullName evidence="1">HAD-IIIC family phosphatase</fullName>
    </submittedName>
</protein>
<sequence length="579" mass="64487">MKLIDALQVSQSPAGEGWPELRIFLACGFTPLHLHTFLAAHLRSRLPGVRPEIRTGLFGDLFGNIERLKSSEADLLVVALEWSDLDPRLGIRSLGGWRPSDVADIARFAELNSRRLLRALEGISRDMTAVVSLPTLPLPPAFTTRPVQSGLYERQLDRMLAQLAESLSGLSGVRILNEQKLAAVSAPAARYDVKSDLATGFPYTLGHASAMGELLACLIENRMPMKGLITDLDDTLWSGIVGDDGVDAISWNLDKHSQMHGVYQQFLSSLAAAGVLLGVASKNDAATVAQAFERRDMLLSKEDVFPFEVHWSRKSESVRRILSIWNIAADAVVFIDDNPAEIAEVEAAFPELTCRLFPKGDSARILTLLEELRDLFGKPVISEEDSMRIRSIRNAGAWRDASDTSASASDEFIQSAEGRIWFECSHATDDLRAFELVNKTNQFNLNGKRYAESEWRQFLANPAAFLLTAAYEDKFGALGKIAVLLGTRYADRVHVQAWVMSCRAFSRRIEHQCLQYLFDEFGVDRVSFEYTLTPRNGPLQEFLKSLVDGALETPVCLTKEMFFAKRIPLFHRVEVSVHV</sequence>